<accession>A0A7M3UP02</accession>
<dbReference type="InterPro" id="IPR000086">
    <property type="entry name" value="NUDIX_hydrolase_dom"/>
</dbReference>
<dbReference type="PANTHER" id="PTHR23114:SF17">
    <property type="entry name" value="M7GPPPN-MRNA HYDROLASE"/>
    <property type="match status" value="1"/>
</dbReference>
<name>A0A7M3UP02_POV01</name>
<dbReference type="InterPro" id="IPR015797">
    <property type="entry name" value="NUDIX_hydrolase-like_dom_sf"/>
</dbReference>
<dbReference type="PANTHER" id="PTHR23114">
    <property type="entry name" value="M7GPPPN-MRNA HYDROLASE"/>
    <property type="match status" value="1"/>
</dbReference>
<feature type="domain" description="Nudix hydrolase" evidence="1">
    <location>
        <begin position="3"/>
        <end position="130"/>
    </location>
</feature>
<dbReference type="Pfam" id="PF00293">
    <property type="entry name" value="NUDIX"/>
    <property type="match status" value="1"/>
</dbReference>
<organismHost>
    <name type="scientific">Pyramimonas plurioculata</name>
    <dbReference type="NCBI Taxonomy" id="36893"/>
</organismHost>
<reference evidence="2" key="1">
    <citation type="submission" date="2020-06" db="EMBL/GenBank/DDBJ databases">
        <title>Lateral gene transfer of anion-conducting channel rhodopsins between green algae and giant viruses.</title>
        <authorList>
            <person name="Rozenberg A."/>
            <person name="Oppermann J."/>
            <person name="Wietek J."/>
            <person name="Fernandez Lahore R.G."/>
            <person name="Sandaa R.-A."/>
            <person name="Bratbak G."/>
            <person name="Hegemann P."/>
            <person name="Beja O."/>
        </authorList>
    </citation>
    <scope>NUCLEOTIDE SEQUENCE</scope>
    <source>
        <strain evidence="2">01B</strain>
    </source>
</reference>
<evidence type="ECO:0000313" key="2">
    <source>
        <dbReference type="EMBL" id="QOI90453.1"/>
    </source>
</evidence>
<evidence type="ECO:0000259" key="1">
    <source>
        <dbReference type="PROSITE" id="PS51462"/>
    </source>
</evidence>
<protein>
    <recommendedName>
        <fullName evidence="1">Nudix hydrolase domain-containing protein</fullName>
    </recommendedName>
</protein>
<dbReference type="Gene3D" id="3.90.79.10">
    <property type="entry name" value="Nucleoside Triphosphate Pyrophosphohydrolase"/>
    <property type="match status" value="1"/>
</dbReference>
<dbReference type="EMBL" id="MT663537">
    <property type="protein sequence ID" value="QOI90453.1"/>
    <property type="molecule type" value="Genomic_DNA"/>
</dbReference>
<sequence>MRRYINECGIVLINKQFDNVLIIFQNESLKWGLPKGHMDQNELNRQAYFDCAKRELLEETGIMINTHKHKKIGTFILRDKLFYVVQLMKDIHIKKPLDTTEIGDVRWLPIPKIIDFMNTYNCNVTIKELNNYISTMYESHHKISSV</sequence>
<dbReference type="PROSITE" id="PS51462">
    <property type="entry name" value="NUDIX"/>
    <property type="match status" value="1"/>
</dbReference>
<gene>
    <name evidence="2" type="ORF">HWQ62_00317</name>
</gene>
<organism evidence="2">
    <name type="scientific">Pyramimonas orientalis virus</name>
    <name type="common">PoV01</name>
    <dbReference type="NCBI Taxonomy" id="455367"/>
    <lineage>
        <taxon>Viruses</taxon>
        <taxon>Varidnaviria</taxon>
        <taxon>Bamfordvirae</taxon>
        <taxon>Nucleocytoviricota</taxon>
        <taxon>Megaviricetes</taxon>
        <taxon>Imitervirales</taxon>
        <taxon>Allomimiviridae</taxon>
        <taxon>Heliosvirus</taxon>
        <taxon>Heliosvirus raunefjordenense</taxon>
    </lineage>
</organism>
<dbReference type="SUPFAM" id="SSF55811">
    <property type="entry name" value="Nudix"/>
    <property type="match status" value="1"/>
</dbReference>
<proteinExistence type="predicted"/>